<feature type="region of interest" description="Disordered" evidence="8">
    <location>
        <begin position="1"/>
        <end position="21"/>
    </location>
</feature>
<proteinExistence type="inferred from homology"/>
<evidence type="ECO:0000256" key="4">
    <source>
        <dbReference type="ARBA" id="ARBA00022692"/>
    </source>
</evidence>
<reference evidence="10 11" key="1">
    <citation type="submission" date="2014-03" db="EMBL/GenBank/DDBJ databases">
        <title>Genomics of Bifidobacteria.</title>
        <authorList>
            <person name="Ventura M."/>
            <person name="Milani C."/>
            <person name="Lugli G.A."/>
        </authorList>
    </citation>
    <scope>NUCLEOTIDE SEQUENCE [LARGE SCALE GENOMIC DNA]</scope>
    <source>
        <strain evidence="10 11">JCM 13495</strain>
    </source>
</reference>
<evidence type="ECO:0000256" key="2">
    <source>
        <dbReference type="ARBA" id="ARBA00022448"/>
    </source>
</evidence>
<dbReference type="eggNOG" id="COG4209">
    <property type="taxonomic scope" value="Bacteria"/>
</dbReference>
<dbReference type="PANTHER" id="PTHR43227:SF11">
    <property type="entry name" value="BLL4140 PROTEIN"/>
    <property type="match status" value="1"/>
</dbReference>
<dbReference type="Pfam" id="PF00528">
    <property type="entry name" value="BPD_transp_1"/>
    <property type="match status" value="1"/>
</dbReference>
<keyword evidence="3" id="KW-1003">Cell membrane</keyword>
<dbReference type="SUPFAM" id="SSF161098">
    <property type="entry name" value="MetI-like"/>
    <property type="match status" value="1"/>
</dbReference>
<evidence type="ECO:0000256" key="7">
    <source>
        <dbReference type="RuleBase" id="RU363032"/>
    </source>
</evidence>
<feature type="transmembrane region" description="Helical" evidence="7">
    <location>
        <begin position="38"/>
        <end position="58"/>
    </location>
</feature>
<dbReference type="Proteomes" id="UP000029080">
    <property type="component" value="Unassembled WGS sequence"/>
</dbReference>
<dbReference type="CDD" id="cd06261">
    <property type="entry name" value="TM_PBP2"/>
    <property type="match status" value="1"/>
</dbReference>
<feature type="domain" description="ABC transmembrane type-1" evidence="9">
    <location>
        <begin position="100"/>
        <end position="310"/>
    </location>
</feature>
<dbReference type="EMBL" id="JGZU01000015">
    <property type="protein sequence ID" value="KFJ05541.1"/>
    <property type="molecule type" value="Genomic_DNA"/>
</dbReference>
<dbReference type="InterPro" id="IPR050809">
    <property type="entry name" value="UgpAE/MalFG_permease"/>
</dbReference>
<sequence length="323" mass="36217">MRVKQIAQSRTAHDGLQHTGYRKKSSVPQRISDHFRRYWQLWVLTAPALIFVGLFAYVPMWGIQLAFREFDPIRGLTGGKFVGFKYFKEFFHNPLFGEIMSNTIRISLWTLVMGFIFPIILALLINQIGSKKIKGFVQTVTYMPHFISVVVIVSMLNIFLTPGTGILGRFFGDESLMGSTSAITAVYWISEVWQHVGWNSIIYLAALAGVDTSLYEAAKLDGAGRLQIIRYVDFPAILPTCAILLIMNMGSVLNVGFDKIYLMQNSLNLPATEVISTYTYKIGIINGQYSYSTAIGLFNTLVNFVFLITANAIAKRAANTSIF</sequence>
<comment type="subcellular location">
    <subcellularLocation>
        <location evidence="1 7">Cell membrane</location>
        <topology evidence="1 7">Multi-pass membrane protein</topology>
    </subcellularLocation>
</comment>
<feature type="compositionally biased region" description="Polar residues" evidence="8">
    <location>
        <begin position="1"/>
        <end position="10"/>
    </location>
</feature>
<evidence type="ECO:0000313" key="10">
    <source>
        <dbReference type="EMBL" id="KFJ05541.1"/>
    </source>
</evidence>
<dbReference type="RefSeq" id="WP_026641668.1">
    <property type="nucleotide sequence ID" value="NZ_JGZU01000015.1"/>
</dbReference>
<dbReference type="AlphaFoldDB" id="A0A087ECP0"/>
<evidence type="ECO:0000256" key="6">
    <source>
        <dbReference type="ARBA" id="ARBA00023136"/>
    </source>
</evidence>
<feature type="transmembrane region" description="Helical" evidence="7">
    <location>
        <begin position="106"/>
        <end position="125"/>
    </location>
</feature>
<accession>A0A087ECP0</accession>
<dbReference type="InterPro" id="IPR035906">
    <property type="entry name" value="MetI-like_sf"/>
</dbReference>
<dbReference type="GO" id="GO:0005886">
    <property type="term" value="C:plasma membrane"/>
    <property type="evidence" value="ECO:0007669"/>
    <property type="project" value="UniProtKB-SubCell"/>
</dbReference>
<dbReference type="STRING" id="356829.BITS_0222"/>
<keyword evidence="4 7" id="KW-0812">Transmembrane</keyword>
<feature type="transmembrane region" description="Helical" evidence="7">
    <location>
        <begin position="294"/>
        <end position="314"/>
    </location>
</feature>
<feature type="transmembrane region" description="Helical" evidence="7">
    <location>
        <begin position="196"/>
        <end position="215"/>
    </location>
</feature>
<evidence type="ECO:0000259" key="9">
    <source>
        <dbReference type="PROSITE" id="PS50928"/>
    </source>
</evidence>
<dbReference type="PROSITE" id="PS50928">
    <property type="entry name" value="ABC_TM1"/>
    <property type="match status" value="1"/>
</dbReference>
<gene>
    <name evidence="10" type="ORF">BITS_0222</name>
</gene>
<dbReference type="Gene3D" id="1.10.3720.10">
    <property type="entry name" value="MetI-like"/>
    <property type="match status" value="1"/>
</dbReference>
<keyword evidence="5 7" id="KW-1133">Transmembrane helix</keyword>
<protein>
    <submittedName>
        <fullName evidence="10">Polysaccharide ABC transporter permease</fullName>
    </submittedName>
</protein>
<evidence type="ECO:0000256" key="8">
    <source>
        <dbReference type="SAM" id="MobiDB-lite"/>
    </source>
</evidence>
<keyword evidence="6 7" id="KW-0472">Membrane</keyword>
<comment type="similarity">
    <text evidence="7">Belongs to the binding-protein-dependent transport system permease family.</text>
</comment>
<evidence type="ECO:0000313" key="11">
    <source>
        <dbReference type="Proteomes" id="UP000029080"/>
    </source>
</evidence>
<dbReference type="InterPro" id="IPR000515">
    <property type="entry name" value="MetI-like"/>
</dbReference>
<evidence type="ECO:0000256" key="3">
    <source>
        <dbReference type="ARBA" id="ARBA00022475"/>
    </source>
</evidence>
<feature type="transmembrane region" description="Helical" evidence="7">
    <location>
        <begin position="146"/>
        <end position="171"/>
    </location>
</feature>
<feature type="transmembrane region" description="Helical" evidence="7">
    <location>
        <begin position="236"/>
        <end position="257"/>
    </location>
</feature>
<comment type="caution">
    <text evidence="10">The sequence shown here is derived from an EMBL/GenBank/DDBJ whole genome shotgun (WGS) entry which is preliminary data.</text>
</comment>
<keyword evidence="2 7" id="KW-0813">Transport</keyword>
<name>A0A087ECP0_9BIFI</name>
<keyword evidence="11" id="KW-1185">Reference proteome</keyword>
<dbReference type="GO" id="GO:0055085">
    <property type="term" value="P:transmembrane transport"/>
    <property type="evidence" value="ECO:0007669"/>
    <property type="project" value="InterPro"/>
</dbReference>
<evidence type="ECO:0000256" key="5">
    <source>
        <dbReference type="ARBA" id="ARBA00022989"/>
    </source>
</evidence>
<organism evidence="10 11">
    <name type="scientific">Bifidobacterium tsurumiense</name>
    <dbReference type="NCBI Taxonomy" id="356829"/>
    <lineage>
        <taxon>Bacteria</taxon>
        <taxon>Bacillati</taxon>
        <taxon>Actinomycetota</taxon>
        <taxon>Actinomycetes</taxon>
        <taxon>Bifidobacteriales</taxon>
        <taxon>Bifidobacteriaceae</taxon>
        <taxon>Bifidobacterium</taxon>
    </lineage>
</organism>
<evidence type="ECO:0000256" key="1">
    <source>
        <dbReference type="ARBA" id="ARBA00004651"/>
    </source>
</evidence>
<dbReference type="PANTHER" id="PTHR43227">
    <property type="entry name" value="BLL4140 PROTEIN"/>
    <property type="match status" value="1"/>
</dbReference>